<protein>
    <submittedName>
        <fullName evidence="1">Uncharacterized protein</fullName>
    </submittedName>
</protein>
<proteinExistence type="predicted"/>
<keyword evidence="2" id="KW-1185">Reference proteome</keyword>
<evidence type="ECO:0000313" key="1">
    <source>
        <dbReference type="EMBL" id="GGD05210.1"/>
    </source>
</evidence>
<reference evidence="2" key="1">
    <citation type="journal article" date="2019" name="Int. J. Syst. Evol. Microbiol.">
        <title>The Global Catalogue of Microorganisms (GCM) 10K type strain sequencing project: providing services to taxonomists for standard genome sequencing and annotation.</title>
        <authorList>
            <consortium name="The Broad Institute Genomics Platform"/>
            <consortium name="The Broad Institute Genome Sequencing Center for Infectious Disease"/>
            <person name="Wu L."/>
            <person name="Ma J."/>
        </authorList>
    </citation>
    <scope>NUCLEOTIDE SEQUENCE [LARGE SCALE GENOMIC DNA]</scope>
    <source>
        <strain evidence="2">CGMCC 1.15353</strain>
    </source>
</reference>
<organism evidence="1 2">
    <name type="scientific">Pontibacillus salipaludis</name>
    <dbReference type="NCBI Taxonomy" id="1697394"/>
    <lineage>
        <taxon>Bacteria</taxon>
        <taxon>Bacillati</taxon>
        <taxon>Bacillota</taxon>
        <taxon>Bacilli</taxon>
        <taxon>Bacillales</taxon>
        <taxon>Bacillaceae</taxon>
        <taxon>Pontibacillus</taxon>
    </lineage>
</organism>
<evidence type="ECO:0000313" key="2">
    <source>
        <dbReference type="Proteomes" id="UP000642571"/>
    </source>
</evidence>
<name>A0ABQ1PW87_9BACI</name>
<gene>
    <name evidence="1" type="ORF">GCM10011389_10900</name>
</gene>
<accession>A0ABQ1PW87</accession>
<dbReference type="Proteomes" id="UP000642571">
    <property type="component" value="Unassembled WGS sequence"/>
</dbReference>
<sequence>MIQSAVVKATVRWGISYWEVHGYDQQGSLIKIINFPLAMAKRLGVTKTLRGTKKMNNWLNSEKGLQMLNQTKGEWFTEVEEDNHEQ</sequence>
<dbReference type="EMBL" id="BMIN01000003">
    <property type="protein sequence ID" value="GGD05210.1"/>
    <property type="molecule type" value="Genomic_DNA"/>
</dbReference>
<comment type="caution">
    <text evidence="1">The sequence shown here is derived from an EMBL/GenBank/DDBJ whole genome shotgun (WGS) entry which is preliminary data.</text>
</comment>
<dbReference type="RefSeq" id="WP_188651599.1">
    <property type="nucleotide sequence ID" value="NZ_BMIN01000003.1"/>
</dbReference>